<evidence type="ECO:0000313" key="2">
    <source>
        <dbReference type="EMBL" id="PFG20652.1"/>
    </source>
</evidence>
<proteinExistence type="predicted"/>
<name>A0A2A9D3W7_9MICO</name>
<dbReference type="Proteomes" id="UP000224915">
    <property type="component" value="Unassembled WGS sequence"/>
</dbReference>
<dbReference type="Gene3D" id="3.40.960.10">
    <property type="entry name" value="VSR Endonuclease"/>
    <property type="match status" value="1"/>
</dbReference>
<dbReference type="GO" id="GO:0004519">
    <property type="term" value="F:endonuclease activity"/>
    <property type="evidence" value="ECO:0007669"/>
    <property type="project" value="UniProtKB-KW"/>
</dbReference>
<dbReference type="InterPro" id="IPR007569">
    <property type="entry name" value="DUF559"/>
</dbReference>
<organism evidence="2 3">
    <name type="scientific">Serinibacter salmoneus</name>
    <dbReference type="NCBI Taxonomy" id="556530"/>
    <lineage>
        <taxon>Bacteria</taxon>
        <taxon>Bacillati</taxon>
        <taxon>Actinomycetota</taxon>
        <taxon>Actinomycetes</taxon>
        <taxon>Micrococcales</taxon>
        <taxon>Beutenbergiaceae</taxon>
        <taxon>Serinibacter</taxon>
    </lineage>
</organism>
<accession>A0A2A9D3W7</accession>
<feature type="domain" description="DUF559" evidence="1">
    <location>
        <begin position="207"/>
        <end position="265"/>
    </location>
</feature>
<keyword evidence="2" id="KW-0378">Hydrolase</keyword>
<keyword evidence="2" id="KW-0540">Nuclease</keyword>
<dbReference type="Pfam" id="PF04480">
    <property type="entry name" value="DUF559"/>
    <property type="match status" value="1"/>
</dbReference>
<evidence type="ECO:0000313" key="3">
    <source>
        <dbReference type="Proteomes" id="UP000224915"/>
    </source>
</evidence>
<comment type="caution">
    <text evidence="2">The sequence shown here is derived from an EMBL/GenBank/DDBJ whole genome shotgun (WGS) entry which is preliminary data.</text>
</comment>
<dbReference type="AlphaFoldDB" id="A0A2A9D3W7"/>
<protein>
    <submittedName>
        <fullName evidence="2">Very-short-patch-repair endonuclease</fullName>
    </submittedName>
</protein>
<dbReference type="EMBL" id="PDJD01000001">
    <property type="protein sequence ID" value="PFG20652.1"/>
    <property type="molecule type" value="Genomic_DNA"/>
</dbReference>
<keyword evidence="2" id="KW-0255">Endonuclease</keyword>
<sequence>MTPLERIQHLGGAARFSEIGASRYELNRLVAHGILTQPARGCYAVPGAPADLVAAVLSNTLVSCVSALRVYDKEIPRGNAVGPHLSAPPSRGHRDHQTGVRVHYEHATRRGDLRLVCLQDAAARAAQCQSYDSAVAILDRLTHRHGQELLDDVLARVRKRRPARAAALRLDVDGRARSPIETAVRLHLRRSGFAVAAAPVVPGVGEVDFVVEGALIVELDGFQFHSDRRAFKQDRRRDRQALRYGFPTMRFAFEDCDPARIQREITPVCEALRLAPVRPRPDLPGEFLRFLQHERESWTAPSSFATGWRHLTGLDASEVRRTMGPIVPWSATSGVRPASALTDNAPRTPR</sequence>
<evidence type="ECO:0000259" key="1">
    <source>
        <dbReference type="Pfam" id="PF04480"/>
    </source>
</evidence>
<keyword evidence="3" id="KW-1185">Reference proteome</keyword>
<gene>
    <name evidence="2" type="ORF">ATL40_2260</name>
</gene>
<reference evidence="2 3" key="1">
    <citation type="submission" date="2017-10" db="EMBL/GenBank/DDBJ databases">
        <title>Sequencing the genomes of 1000 actinobacteria strains.</title>
        <authorList>
            <person name="Klenk H.-P."/>
        </authorList>
    </citation>
    <scope>NUCLEOTIDE SEQUENCE [LARGE SCALE GENOMIC DNA]</scope>
    <source>
        <strain evidence="2 3">DSM 21801</strain>
    </source>
</reference>